<dbReference type="EMBL" id="OY660864">
    <property type="protein sequence ID" value="CAJ1049952.1"/>
    <property type="molecule type" value="Genomic_DNA"/>
</dbReference>
<evidence type="ECO:0000313" key="3">
    <source>
        <dbReference type="Proteomes" id="UP001178508"/>
    </source>
</evidence>
<name>A0AAV1EMX0_XYRNO</name>
<keyword evidence="3" id="KW-1185">Reference proteome</keyword>
<evidence type="ECO:0000256" key="1">
    <source>
        <dbReference type="SAM" id="MobiDB-lite"/>
    </source>
</evidence>
<feature type="compositionally biased region" description="Acidic residues" evidence="1">
    <location>
        <begin position="85"/>
        <end position="96"/>
    </location>
</feature>
<protein>
    <submittedName>
        <fullName evidence="2">Uncharacterized protein</fullName>
    </submittedName>
</protein>
<dbReference type="Proteomes" id="UP001178508">
    <property type="component" value="Chromosome 1"/>
</dbReference>
<reference evidence="2" key="1">
    <citation type="submission" date="2023-08" db="EMBL/GenBank/DDBJ databases">
        <authorList>
            <person name="Alioto T."/>
            <person name="Alioto T."/>
            <person name="Gomez Garrido J."/>
        </authorList>
    </citation>
    <scope>NUCLEOTIDE SEQUENCE</scope>
</reference>
<accession>A0AAV1EMX0</accession>
<dbReference type="AlphaFoldDB" id="A0AAV1EMX0"/>
<feature type="region of interest" description="Disordered" evidence="1">
    <location>
        <begin position="60"/>
        <end position="96"/>
    </location>
</feature>
<sequence length="96" mass="11248">MSAVKVGRASGRVIESEECGFREEDQRRWRKDDRKDCYIIIGGTSYSGVDFDANQDKYRRVTRRPADQHLQLQKLRKEPSPEPPVEPEDPEEQRKT</sequence>
<organism evidence="2 3">
    <name type="scientific">Xyrichtys novacula</name>
    <name type="common">Pearly razorfish</name>
    <name type="synonym">Hemipteronotus novacula</name>
    <dbReference type="NCBI Taxonomy" id="13765"/>
    <lineage>
        <taxon>Eukaryota</taxon>
        <taxon>Metazoa</taxon>
        <taxon>Chordata</taxon>
        <taxon>Craniata</taxon>
        <taxon>Vertebrata</taxon>
        <taxon>Euteleostomi</taxon>
        <taxon>Actinopterygii</taxon>
        <taxon>Neopterygii</taxon>
        <taxon>Teleostei</taxon>
        <taxon>Neoteleostei</taxon>
        <taxon>Acanthomorphata</taxon>
        <taxon>Eupercaria</taxon>
        <taxon>Labriformes</taxon>
        <taxon>Labridae</taxon>
        <taxon>Xyrichtys</taxon>
    </lineage>
</organism>
<evidence type="ECO:0000313" key="2">
    <source>
        <dbReference type="EMBL" id="CAJ1049952.1"/>
    </source>
</evidence>
<proteinExistence type="predicted"/>
<gene>
    <name evidence="2" type="ORF">XNOV1_A021917</name>
</gene>